<dbReference type="InterPro" id="IPR035923">
    <property type="entry name" value="TT1751-like_sf"/>
</dbReference>
<sequence length="169" mass="19587">MDFIQKEHEVCTFNHYADMDHDMMEKINFHKEFDSLITKFVTEEPKDIVQKICTSLEKQRIKIYAVVDHQSDMDTAQVFSYPAFTIIFGNPRMGSKLLKKLPIAAVDIPLRIAVIRSESGKGSSIIFRDMEYLFKEYIKIVGELRDWAQEINHILINLVEQSISGGDKK</sequence>
<reference evidence="2 3" key="1">
    <citation type="submission" date="2020-08" db="EMBL/GenBank/DDBJ databases">
        <title>Genomic Encyclopedia of Type Strains, Phase IV (KMG-IV): sequencing the most valuable type-strain genomes for metagenomic binning, comparative biology and taxonomic classification.</title>
        <authorList>
            <person name="Goeker M."/>
        </authorList>
    </citation>
    <scope>NUCLEOTIDE SEQUENCE [LARGE SCALE GENOMIC DNA]</scope>
    <source>
        <strain evidence="2 3">DSM 16325</strain>
    </source>
</reference>
<dbReference type="CDD" id="cd14797">
    <property type="entry name" value="DUF302"/>
    <property type="match status" value="1"/>
</dbReference>
<dbReference type="AlphaFoldDB" id="A0A7W8ITF5"/>
<dbReference type="InterPro" id="IPR005180">
    <property type="entry name" value="DUF302"/>
</dbReference>
<dbReference type="Proteomes" id="UP000520011">
    <property type="component" value="Unassembled WGS sequence"/>
</dbReference>
<organism evidence="2 3">
    <name type="scientific">Anoxybacteroides tepidamans</name>
    <dbReference type="NCBI Taxonomy" id="265948"/>
    <lineage>
        <taxon>Bacteria</taxon>
        <taxon>Bacillati</taxon>
        <taxon>Bacillota</taxon>
        <taxon>Bacilli</taxon>
        <taxon>Bacillales</taxon>
        <taxon>Anoxybacillaceae</taxon>
        <taxon>Anoxybacteroides</taxon>
    </lineage>
</organism>
<dbReference type="RefSeq" id="WP_183256514.1">
    <property type="nucleotide sequence ID" value="NZ_JACHEP010000041.1"/>
</dbReference>
<evidence type="ECO:0000313" key="3">
    <source>
        <dbReference type="Proteomes" id="UP000520011"/>
    </source>
</evidence>
<dbReference type="EMBL" id="JACHEP010000041">
    <property type="protein sequence ID" value="MBB5326374.1"/>
    <property type="molecule type" value="Genomic_DNA"/>
</dbReference>
<evidence type="ECO:0000259" key="1">
    <source>
        <dbReference type="Pfam" id="PF03625"/>
    </source>
</evidence>
<feature type="domain" description="DUF302" evidence="1">
    <location>
        <begin position="67"/>
        <end position="121"/>
    </location>
</feature>
<evidence type="ECO:0000313" key="2">
    <source>
        <dbReference type="EMBL" id="MBB5326374.1"/>
    </source>
</evidence>
<name>A0A7W8ITF5_9BACL</name>
<keyword evidence="3" id="KW-1185">Reference proteome</keyword>
<dbReference type="Pfam" id="PF03625">
    <property type="entry name" value="DUF302"/>
    <property type="match status" value="1"/>
</dbReference>
<accession>A0A7W8ITF5</accession>
<dbReference type="Gene3D" id="3.30.310.70">
    <property type="entry name" value="TT1751-like domain"/>
    <property type="match status" value="1"/>
</dbReference>
<proteinExistence type="predicted"/>
<dbReference type="SUPFAM" id="SSF103247">
    <property type="entry name" value="TT1751-like"/>
    <property type="match status" value="1"/>
</dbReference>
<protein>
    <submittedName>
        <fullName evidence="2">Uncharacterized protein (DUF302 family)</fullName>
    </submittedName>
</protein>
<comment type="caution">
    <text evidence="2">The sequence shown here is derived from an EMBL/GenBank/DDBJ whole genome shotgun (WGS) entry which is preliminary data.</text>
</comment>
<gene>
    <name evidence="2" type="ORF">HNQ34_003527</name>
</gene>